<comment type="caution">
    <text evidence="2">The sequence shown here is derived from an EMBL/GenBank/DDBJ whole genome shotgun (WGS) entry which is preliminary data.</text>
</comment>
<dbReference type="PROSITE" id="PS51257">
    <property type="entry name" value="PROKAR_LIPOPROTEIN"/>
    <property type="match status" value="1"/>
</dbReference>
<keyword evidence="1" id="KW-0732">Signal</keyword>
<evidence type="ECO:0000313" key="3">
    <source>
        <dbReference type="Proteomes" id="UP000381693"/>
    </source>
</evidence>
<reference evidence="2" key="1">
    <citation type="submission" date="2019-09" db="EMBL/GenBank/DDBJ databases">
        <authorList>
            <person name="Cremers G."/>
        </authorList>
    </citation>
    <scope>NUCLEOTIDE SEQUENCE [LARGE SCALE GENOMIC DNA]</scope>
    <source>
        <strain evidence="2">3B</strain>
    </source>
</reference>
<dbReference type="EMBL" id="CABFUZ020000259">
    <property type="protein sequence ID" value="VVM08510.1"/>
    <property type="molecule type" value="Genomic_DNA"/>
</dbReference>
<proteinExistence type="predicted"/>
<feature type="chain" id="PRO_5022769704" evidence="1">
    <location>
        <begin position="26"/>
        <end position="198"/>
    </location>
</feature>
<keyword evidence="3" id="KW-1185">Reference proteome</keyword>
<name>A0A5E6MGA0_9BACT</name>
<dbReference type="OrthoDB" id="189075at2"/>
<sequence length="198" mass="21716">MKGPSLFVPLWLLAMAACIPFPAFPQQEPFEAGVGIVYAEGHAFLLKAPEGWILDRESRGKTRREPVFYPVGFTAKDTPVLIWAGSQRAEPGGRGRIETLLEEKRRSLAPPLGSGAKSIRVAEWRVGKGLHADVFAFVSDPKEDSLLESMACIRTAVSIDYVVVKAKDESFYGRSLAAFASIVKSYIPFQGGTVYIPR</sequence>
<organism evidence="2 3">
    <name type="scientific">Methylacidimicrobium cyclopophantes</name>
    <dbReference type="NCBI Taxonomy" id="1041766"/>
    <lineage>
        <taxon>Bacteria</taxon>
        <taxon>Pseudomonadati</taxon>
        <taxon>Verrucomicrobiota</taxon>
        <taxon>Methylacidimicrobium</taxon>
    </lineage>
</organism>
<evidence type="ECO:0000256" key="1">
    <source>
        <dbReference type="SAM" id="SignalP"/>
    </source>
</evidence>
<dbReference type="AlphaFoldDB" id="A0A5E6MGA0"/>
<feature type="signal peptide" evidence="1">
    <location>
        <begin position="1"/>
        <end position="25"/>
    </location>
</feature>
<dbReference type="Proteomes" id="UP000381693">
    <property type="component" value="Unassembled WGS sequence"/>
</dbReference>
<gene>
    <name evidence="2" type="ORF">MAMC_02225</name>
</gene>
<dbReference type="RefSeq" id="WP_142526090.1">
    <property type="nucleotide sequence ID" value="NZ_CABFUZ020000259.1"/>
</dbReference>
<accession>A0A5E6MGA0</accession>
<evidence type="ECO:0000313" key="2">
    <source>
        <dbReference type="EMBL" id="VVM08510.1"/>
    </source>
</evidence>
<protein>
    <submittedName>
        <fullName evidence="2">Uncharacterized protein</fullName>
    </submittedName>
</protein>